<dbReference type="EMBL" id="QRDZ01000009">
    <property type="protein sequence ID" value="RED77506.1"/>
    <property type="molecule type" value="Genomic_DNA"/>
</dbReference>
<dbReference type="AlphaFoldDB" id="A0A3D9JVN9"/>
<protein>
    <submittedName>
        <fullName evidence="1">Uncharacterized protein</fullName>
    </submittedName>
</protein>
<gene>
    <name evidence="1" type="ORF">DFP98_109117</name>
</gene>
<sequence>MLEWTSDAWGKLTGPYGTGEKVPALLQQLMGEYDQEIADELFQEYLFHQNTIYTVTYAAVPYLTQMARSTTDPEVRRDLFVTCGVIEASRDRSEAAPFPAAWAGLAEQVGAPVCSDIYGSYIEAIREMASLGEDVRAHAADAPVDESEKRYILLADAAYRGSHPVANMLMTFSSGDEYVAVCPACEQDVYLWPNGEGGRIQAFAEDPVFEEEQEAYEVVPTAKFADAEQKTLAKHAAAIGEHGLARDLPYLAGEANCPSCGQHMQIWPALLSTFSG</sequence>
<dbReference type="OrthoDB" id="796912at2"/>
<proteinExistence type="predicted"/>
<comment type="caution">
    <text evidence="1">The sequence shown here is derived from an EMBL/GenBank/DDBJ whole genome shotgun (WGS) entry which is preliminary data.</text>
</comment>
<dbReference type="Proteomes" id="UP000256977">
    <property type="component" value="Unassembled WGS sequence"/>
</dbReference>
<evidence type="ECO:0000313" key="1">
    <source>
        <dbReference type="EMBL" id="RED77506.1"/>
    </source>
</evidence>
<dbReference type="RefSeq" id="WP_116061119.1">
    <property type="nucleotide sequence ID" value="NZ_QRDZ01000009.1"/>
</dbReference>
<name>A0A3D9JVN9_9BACL</name>
<keyword evidence="2" id="KW-1185">Reference proteome</keyword>
<accession>A0A3D9JVN9</accession>
<reference evidence="1 2" key="1">
    <citation type="submission" date="2018-07" db="EMBL/GenBank/DDBJ databases">
        <title>Genomic Encyclopedia of Type Strains, Phase III (KMG-III): the genomes of soil and plant-associated and newly described type strains.</title>
        <authorList>
            <person name="Whitman W."/>
        </authorList>
    </citation>
    <scope>NUCLEOTIDE SEQUENCE [LARGE SCALE GENOMIC DNA]</scope>
    <source>
        <strain evidence="1 2">CECT 7287</strain>
    </source>
</reference>
<evidence type="ECO:0000313" key="2">
    <source>
        <dbReference type="Proteomes" id="UP000256977"/>
    </source>
</evidence>
<organism evidence="1 2">
    <name type="scientific">Cohnella phaseoli</name>
    <dbReference type="NCBI Taxonomy" id="456490"/>
    <lineage>
        <taxon>Bacteria</taxon>
        <taxon>Bacillati</taxon>
        <taxon>Bacillota</taxon>
        <taxon>Bacilli</taxon>
        <taxon>Bacillales</taxon>
        <taxon>Paenibacillaceae</taxon>
        <taxon>Cohnella</taxon>
    </lineage>
</organism>